<comment type="function">
    <text evidence="9">Catalytic subunit of the SLX1-SLX4 structure-specific endonuclease that resolves DNA secondary structures generated during DNA repair and recombination. Has endonuclease activity towards branched DNA substrates, introducing single-strand cuts in duplex DNA close to junctions with ss-DNA.</text>
</comment>
<keyword evidence="4" id="KW-0479">Metal-binding</keyword>
<dbReference type="GO" id="GO:0017108">
    <property type="term" value="F:5'-flap endonuclease activity"/>
    <property type="evidence" value="ECO:0007669"/>
    <property type="project" value="InterPro"/>
</dbReference>
<protein>
    <recommendedName>
        <fullName evidence="11">GIY-YIG domain-containing protein</fullName>
    </recommendedName>
</protein>
<sequence length="378" mass="43118">MEGSEPPKPVPAYYCCYLLRSTVRHASLYIGSTPNPIRRLPQHNGVAKGGAKRTARDTLRPWEMCLVVEGFMTRVGALQFEWAWQHPERSRHLKPEDEGKTKVNFDPKTGKPKPKPRARARRSLTAHLEDLHSLLRSTYFSSWPLRVRFFRADVWRVWRAWNDRVDSRLPQNIITILDGDNLTTVPNAKQTNEHEPAGCINNLSVDYARLEDYLEKSMFMLEDPEDLQCTVCNQSVTPNTEQIVVCPQPDCRAGSLGTSPRKLSFMRKDRPMANDDARAELPQPRRKRGTSDSAKKEKRLRKESAAEKASIARSTSMEPGVQEEDSAQDELSPDWTEGLDPESDSDFEGRHKHTSSRPPSKLEIVIEDSDWDDAELVE</sequence>
<evidence type="ECO:0000256" key="7">
    <source>
        <dbReference type="ARBA" id="ARBA00023204"/>
    </source>
</evidence>
<dbReference type="AlphaFoldDB" id="A0A9W9R343"/>
<dbReference type="InterPro" id="IPR050381">
    <property type="entry name" value="SLX1_endonuclease"/>
</dbReference>
<name>A0A9W9R343_PENBR</name>
<keyword evidence="8 9" id="KW-0539">Nucleus</keyword>
<evidence type="ECO:0000256" key="10">
    <source>
        <dbReference type="SAM" id="MobiDB-lite"/>
    </source>
</evidence>
<evidence type="ECO:0000313" key="12">
    <source>
        <dbReference type="EMBL" id="KAJ5352852.1"/>
    </source>
</evidence>
<feature type="compositionally biased region" description="Basic and acidic residues" evidence="10">
    <location>
        <begin position="266"/>
        <end position="279"/>
    </location>
</feature>
<dbReference type="HAMAP" id="MF_03100">
    <property type="entry name" value="Endonuc_su_Slx1"/>
    <property type="match status" value="1"/>
</dbReference>
<keyword evidence="6 9" id="KW-0233">DNA recombination</keyword>
<dbReference type="InterPro" id="IPR000305">
    <property type="entry name" value="GIY-YIG_endonuc"/>
</dbReference>
<evidence type="ECO:0000256" key="4">
    <source>
        <dbReference type="ARBA" id="ARBA00022771"/>
    </source>
</evidence>
<feature type="compositionally biased region" description="Basic and acidic residues" evidence="10">
    <location>
        <begin position="91"/>
        <end position="109"/>
    </location>
</feature>
<dbReference type="GO" id="GO:0000724">
    <property type="term" value="P:double-strand break repair via homologous recombination"/>
    <property type="evidence" value="ECO:0007669"/>
    <property type="project" value="TreeGrafter"/>
</dbReference>
<proteinExistence type="inferred from homology"/>
<dbReference type="GO" id="GO:0033557">
    <property type="term" value="C:Slx1-Slx4 complex"/>
    <property type="evidence" value="ECO:0007669"/>
    <property type="project" value="UniProtKB-UniRule"/>
</dbReference>
<evidence type="ECO:0000256" key="3">
    <source>
        <dbReference type="ARBA" id="ARBA00022763"/>
    </source>
</evidence>
<evidence type="ECO:0000256" key="1">
    <source>
        <dbReference type="ARBA" id="ARBA00022722"/>
    </source>
</evidence>
<dbReference type="Gene3D" id="3.40.1440.10">
    <property type="entry name" value="GIY-YIG endonuclease"/>
    <property type="match status" value="1"/>
</dbReference>
<comment type="subunit">
    <text evidence="9">Forms a heterodimer with SLX4.</text>
</comment>
<dbReference type="CDD" id="cd10455">
    <property type="entry name" value="GIY-YIG_SLX1"/>
    <property type="match status" value="1"/>
</dbReference>
<keyword evidence="5 9" id="KW-0378">Hydrolase</keyword>
<dbReference type="GO" id="GO:0008270">
    <property type="term" value="F:zinc ion binding"/>
    <property type="evidence" value="ECO:0007669"/>
    <property type="project" value="UniProtKB-KW"/>
</dbReference>
<feature type="compositionally biased region" description="Acidic residues" evidence="10">
    <location>
        <begin position="321"/>
        <end position="346"/>
    </location>
</feature>
<feature type="compositionally biased region" description="Acidic residues" evidence="10">
    <location>
        <begin position="365"/>
        <end position="378"/>
    </location>
</feature>
<comment type="similarity">
    <text evidence="9">Belongs to the SLX1 family.</text>
</comment>
<evidence type="ECO:0000256" key="8">
    <source>
        <dbReference type="ARBA" id="ARBA00023242"/>
    </source>
</evidence>
<comment type="subcellular location">
    <subcellularLocation>
        <location evidence="9">Nucleus</location>
    </subcellularLocation>
</comment>
<dbReference type="PANTHER" id="PTHR20208:SF10">
    <property type="entry name" value="STRUCTURE-SPECIFIC ENDONUCLEASE SUBUNIT SLX1"/>
    <property type="match status" value="1"/>
</dbReference>
<dbReference type="PROSITE" id="PS50164">
    <property type="entry name" value="GIY_YIG"/>
    <property type="match status" value="1"/>
</dbReference>
<dbReference type="FunFam" id="3.40.1440.10:FF:000006">
    <property type="entry name" value="Structure-specific endonuclease subunit SLX1"/>
    <property type="match status" value="1"/>
</dbReference>
<comment type="caution">
    <text evidence="12">The sequence shown here is derived from an EMBL/GenBank/DDBJ whole genome shotgun (WGS) entry which is preliminary data.</text>
</comment>
<keyword evidence="4" id="KW-0862">Zinc</keyword>
<dbReference type="Proteomes" id="UP001147695">
    <property type="component" value="Unassembled WGS sequence"/>
</dbReference>
<dbReference type="EMBL" id="JAPZBQ010000001">
    <property type="protein sequence ID" value="KAJ5352852.1"/>
    <property type="molecule type" value="Genomic_DNA"/>
</dbReference>
<comment type="caution">
    <text evidence="9">Lacks conserved residue(s) required for the propagation of feature annotation.</text>
</comment>
<feature type="region of interest" description="Disordered" evidence="10">
    <location>
        <begin position="249"/>
        <end position="378"/>
    </location>
</feature>
<reference evidence="12" key="1">
    <citation type="submission" date="2022-12" db="EMBL/GenBank/DDBJ databases">
        <authorList>
            <person name="Petersen C."/>
        </authorList>
    </citation>
    <scope>NUCLEOTIDE SEQUENCE</scope>
    <source>
        <strain evidence="12">IBT 35673</strain>
    </source>
</reference>
<dbReference type="GO" id="GO:0008821">
    <property type="term" value="F:crossover junction DNA endonuclease activity"/>
    <property type="evidence" value="ECO:0007669"/>
    <property type="project" value="TreeGrafter"/>
</dbReference>
<evidence type="ECO:0000256" key="6">
    <source>
        <dbReference type="ARBA" id="ARBA00023172"/>
    </source>
</evidence>
<keyword evidence="2 9" id="KW-0255">Endonuclease</keyword>
<organism evidence="12 13">
    <name type="scientific">Penicillium brevicompactum</name>
    <dbReference type="NCBI Taxonomy" id="5074"/>
    <lineage>
        <taxon>Eukaryota</taxon>
        <taxon>Fungi</taxon>
        <taxon>Dikarya</taxon>
        <taxon>Ascomycota</taxon>
        <taxon>Pezizomycotina</taxon>
        <taxon>Eurotiomycetes</taxon>
        <taxon>Eurotiomycetidae</taxon>
        <taxon>Eurotiales</taxon>
        <taxon>Aspergillaceae</taxon>
        <taxon>Penicillium</taxon>
    </lineage>
</organism>
<feature type="region of interest" description="Disordered" evidence="10">
    <location>
        <begin position="91"/>
        <end position="120"/>
    </location>
</feature>
<gene>
    <name evidence="12" type="ORF">N7452_001826</name>
</gene>
<feature type="domain" description="GIY-YIG" evidence="11">
    <location>
        <begin position="12"/>
        <end position="94"/>
    </location>
</feature>
<evidence type="ECO:0000313" key="13">
    <source>
        <dbReference type="Proteomes" id="UP001147695"/>
    </source>
</evidence>
<evidence type="ECO:0000256" key="2">
    <source>
        <dbReference type="ARBA" id="ARBA00022759"/>
    </source>
</evidence>
<keyword evidence="3 9" id="KW-0227">DNA damage</keyword>
<comment type="cofactor">
    <cofactor evidence="9">
        <name>a divalent metal cation</name>
        <dbReference type="ChEBI" id="CHEBI:60240"/>
    </cofactor>
</comment>
<keyword evidence="1 9" id="KW-0540">Nuclease</keyword>
<dbReference type="Pfam" id="PF01541">
    <property type="entry name" value="GIY-YIG"/>
    <property type="match status" value="1"/>
</dbReference>
<keyword evidence="7 9" id="KW-0234">DNA repair</keyword>
<evidence type="ECO:0000259" key="11">
    <source>
        <dbReference type="PROSITE" id="PS50164"/>
    </source>
</evidence>
<keyword evidence="4" id="KW-0863">Zinc-finger</keyword>
<evidence type="ECO:0000256" key="5">
    <source>
        <dbReference type="ARBA" id="ARBA00022801"/>
    </source>
</evidence>
<evidence type="ECO:0000256" key="9">
    <source>
        <dbReference type="HAMAP-Rule" id="MF_03100"/>
    </source>
</evidence>
<reference evidence="12" key="2">
    <citation type="journal article" date="2023" name="IMA Fungus">
        <title>Comparative genomic study of the Penicillium genus elucidates a diverse pangenome and 15 lateral gene transfer events.</title>
        <authorList>
            <person name="Petersen C."/>
            <person name="Sorensen T."/>
            <person name="Nielsen M.R."/>
            <person name="Sondergaard T.E."/>
            <person name="Sorensen J.L."/>
            <person name="Fitzpatrick D.A."/>
            <person name="Frisvad J.C."/>
            <person name="Nielsen K.L."/>
        </authorList>
    </citation>
    <scope>NUCLEOTIDE SEQUENCE</scope>
    <source>
        <strain evidence="12">IBT 35673</strain>
    </source>
</reference>
<feature type="compositionally biased region" description="Basic and acidic residues" evidence="10">
    <location>
        <begin position="289"/>
        <end position="306"/>
    </location>
</feature>
<dbReference type="InterPro" id="IPR027520">
    <property type="entry name" value="Slx1"/>
</dbReference>
<feature type="compositionally biased region" description="Basic residues" evidence="10">
    <location>
        <begin position="110"/>
        <end position="120"/>
    </location>
</feature>
<dbReference type="InterPro" id="IPR035901">
    <property type="entry name" value="GIY-YIG_endonuc_sf"/>
</dbReference>
<accession>A0A9W9R343</accession>
<dbReference type="PANTHER" id="PTHR20208">
    <property type="entry name" value="STRUCTURE-SPECIFIC ENDONUCLEASE SUBUNIT SLX1"/>
    <property type="match status" value="1"/>
</dbReference>